<feature type="region of interest" description="Disordered" evidence="1">
    <location>
        <begin position="1"/>
        <end position="42"/>
    </location>
</feature>
<dbReference type="Proteomes" id="UP000278673">
    <property type="component" value="Unassembled WGS sequence"/>
</dbReference>
<protein>
    <submittedName>
        <fullName evidence="2">Pentapeptide repeat-containing protein</fullName>
    </submittedName>
</protein>
<dbReference type="InterPro" id="IPR051082">
    <property type="entry name" value="Pentapeptide-BTB/POZ_domain"/>
</dbReference>
<dbReference type="PANTHER" id="PTHR14136:SF17">
    <property type="entry name" value="BTB_POZ DOMAIN-CONTAINING PROTEIN KCTD9"/>
    <property type="match status" value="1"/>
</dbReference>
<sequence>MGGMASGVGSHGASGVGSGRDRRSGSDAVRGPQRPRLALPEEPEVFAETARLAAEEDYDGVEFVSRDLSGARAPGATFLDCALRGCVLDGAVLKGARLLDSLLAEVRGVGVDLLDAELRDVEISDARLGGAQCGGASLTRVLVRGGKIDYLNLRQARLVDVVFEGCVLVEPDFGGARLERVSFDDCELRGPDLTGATLRDVDLRGVSAFEPGRGVDRLAGAVISPGQLVELAPLLAAQLGVRVLPRG</sequence>
<dbReference type="InterPro" id="IPR001646">
    <property type="entry name" value="5peptide_repeat"/>
</dbReference>
<comment type="caution">
    <text evidence="2">The sequence shown here is derived from an EMBL/GenBank/DDBJ whole genome shotgun (WGS) entry which is preliminary data.</text>
</comment>
<organism evidence="2 3">
    <name type="scientific">Streptomyces triticirhizae</name>
    <dbReference type="NCBI Taxonomy" id="2483353"/>
    <lineage>
        <taxon>Bacteria</taxon>
        <taxon>Bacillati</taxon>
        <taxon>Actinomycetota</taxon>
        <taxon>Actinomycetes</taxon>
        <taxon>Kitasatosporales</taxon>
        <taxon>Streptomycetaceae</taxon>
        <taxon>Streptomyces</taxon>
    </lineage>
</organism>
<name>A0A3M2LRX7_9ACTN</name>
<dbReference type="Pfam" id="PF13599">
    <property type="entry name" value="Pentapeptide_4"/>
    <property type="match status" value="1"/>
</dbReference>
<dbReference type="Gene3D" id="2.160.20.80">
    <property type="entry name" value="E3 ubiquitin-protein ligase SopA"/>
    <property type="match status" value="1"/>
</dbReference>
<evidence type="ECO:0000313" key="3">
    <source>
        <dbReference type="Proteomes" id="UP000278673"/>
    </source>
</evidence>
<reference evidence="2 3" key="1">
    <citation type="submission" date="2018-10" db="EMBL/GenBank/DDBJ databases">
        <title>Isolation, diversity and antifungal activity of actinobacteria from wheat.</title>
        <authorList>
            <person name="Han C."/>
        </authorList>
    </citation>
    <scope>NUCLEOTIDE SEQUENCE [LARGE SCALE GENOMIC DNA]</scope>
    <source>
        <strain evidence="2 3">NEAU-YY642</strain>
    </source>
</reference>
<dbReference type="PANTHER" id="PTHR14136">
    <property type="entry name" value="BTB_POZ DOMAIN-CONTAINING PROTEIN KCTD9"/>
    <property type="match status" value="1"/>
</dbReference>
<keyword evidence="3" id="KW-1185">Reference proteome</keyword>
<feature type="compositionally biased region" description="Gly residues" evidence="1">
    <location>
        <begin position="1"/>
        <end position="18"/>
    </location>
</feature>
<dbReference type="SUPFAM" id="SSF141571">
    <property type="entry name" value="Pentapeptide repeat-like"/>
    <property type="match status" value="1"/>
</dbReference>
<dbReference type="Pfam" id="PF00805">
    <property type="entry name" value="Pentapeptide"/>
    <property type="match status" value="1"/>
</dbReference>
<dbReference type="EMBL" id="RFFJ01000063">
    <property type="protein sequence ID" value="RMI40022.1"/>
    <property type="molecule type" value="Genomic_DNA"/>
</dbReference>
<gene>
    <name evidence="2" type="ORF">EBN88_13560</name>
</gene>
<proteinExistence type="predicted"/>
<evidence type="ECO:0000256" key="1">
    <source>
        <dbReference type="SAM" id="MobiDB-lite"/>
    </source>
</evidence>
<accession>A0A3M2LRX7</accession>
<dbReference type="AlphaFoldDB" id="A0A3M2LRX7"/>
<evidence type="ECO:0000313" key="2">
    <source>
        <dbReference type="EMBL" id="RMI40022.1"/>
    </source>
</evidence>